<dbReference type="Proteomes" id="UP000503349">
    <property type="component" value="Chromosome 8"/>
</dbReference>
<accession>A0A6G1PRK7</accession>
<name>A0A6G1PRK7_CHAAH</name>
<organism evidence="1 2">
    <name type="scientific">Channa argus</name>
    <name type="common">Northern snakehead</name>
    <name type="synonym">Ophicephalus argus</name>
    <dbReference type="NCBI Taxonomy" id="215402"/>
    <lineage>
        <taxon>Eukaryota</taxon>
        <taxon>Metazoa</taxon>
        <taxon>Chordata</taxon>
        <taxon>Craniata</taxon>
        <taxon>Vertebrata</taxon>
        <taxon>Euteleostomi</taxon>
        <taxon>Actinopterygii</taxon>
        <taxon>Neopterygii</taxon>
        <taxon>Teleostei</taxon>
        <taxon>Neoteleostei</taxon>
        <taxon>Acanthomorphata</taxon>
        <taxon>Anabantaria</taxon>
        <taxon>Anabantiformes</taxon>
        <taxon>Channoidei</taxon>
        <taxon>Channidae</taxon>
        <taxon>Channa</taxon>
    </lineage>
</organism>
<reference evidence="2" key="2">
    <citation type="submission" date="2019-02" db="EMBL/GenBank/DDBJ databases">
        <title>Opniocepnalus argus Var Kimnra genome.</title>
        <authorList>
            <person name="Zhou C."/>
            <person name="Xiao S."/>
        </authorList>
    </citation>
    <scope>NUCLEOTIDE SEQUENCE [LARGE SCALE GENOMIC DNA]</scope>
</reference>
<keyword evidence="2" id="KW-1185">Reference proteome</keyword>
<protein>
    <submittedName>
        <fullName evidence="1">Uncharacterized protein</fullName>
    </submittedName>
</protein>
<reference evidence="1 2" key="1">
    <citation type="submission" date="2019-02" db="EMBL/GenBank/DDBJ databases">
        <title>Opniocepnalus argus genome.</title>
        <authorList>
            <person name="Zhou C."/>
            <person name="Xiao S."/>
        </authorList>
    </citation>
    <scope>NUCLEOTIDE SEQUENCE [LARGE SCALE GENOMIC DNA]</scope>
    <source>
        <strain evidence="1">OARG1902GOOAL</strain>
        <tissue evidence="1">Muscle</tissue>
    </source>
</reference>
<proteinExistence type="predicted"/>
<dbReference type="EMBL" id="CM015719">
    <property type="protein sequence ID" value="KAF3692857.1"/>
    <property type="molecule type" value="Genomic_DNA"/>
</dbReference>
<dbReference type="AlphaFoldDB" id="A0A6G1PRK7"/>
<evidence type="ECO:0000313" key="1">
    <source>
        <dbReference type="EMBL" id="KAF3692857.1"/>
    </source>
</evidence>
<sequence length="69" mass="7414">MYTTTSQFKSFQAINSPNIGPLTFDYISKKSVNLYGYTGSLNLKLGPFSDSTVSCTIIPIGSSNKAVAK</sequence>
<evidence type="ECO:0000313" key="2">
    <source>
        <dbReference type="Proteomes" id="UP000503349"/>
    </source>
</evidence>
<gene>
    <name evidence="1" type="ORF">EXN66_Car008533</name>
</gene>